<evidence type="ECO:0000313" key="7">
    <source>
        <dbReference type="Proteomes" id="UP000019151"/>
    </source>
</evidence>
<dbReference type="SUPFAM" id="SSF50486">
    <property type="entry name" value="FMT C-terminal domain-like"/>
    <property type="match status" value="1"/>
</dbReference>
<dbReference type="GO" id="GO:0003905">
    <property type="term" value="F:alkylbase DNA N-glycosylase activity"/>
    <property type="evidence" value="ECO:0007669"/>
    <property type="project" value="InterPro"/>
</dbReference>
<protein>
    <recommendedName>
        <fullName evidence="5">Putative 3-methyladenine DNA glycosylase</fullName>
        <ecNumber evidence="5">3.2.2.-</ecNumber>
    </recommendedName>
</protein>
<dbReference type="InterPro" id="IPR003180">
    <property type="entry name" value="MPG"/>
</dbReference>
<dbReference type="eggNOG" id="COG2094">
    <property type="taxonomic scope" value="Bacteria"/>
</dbReference>
<dbReference type="STRING" id="861299.J421_2606"/>
<evidence type="ECO:0000256" key="5">
    <source>
        <dbReference type="HAMAP-Rule" id="MF_00527"/>
    </source>
</evidence>
<evidence type="ECO:0000256" key="4">
    <source>
        <dbReference type="ARBA" id="ARBA00023204"/>
    </source>
</evidence>
<dbReference type="Proteomes" id="UP000019151">
    <property type="component" value="Chromosome"/>
</dbReference>
<dbReference type="EMBL" id="CP007128">
    <property type="protein sequence ID" value="AHG90143.1"/>
    <property type="molecule type" value="Genomic_DNA"/>
</dbReference>
<evidence type="ECO:0000256" key="2">
    <source>
        <dbReference type="ARBA" id="ARBA00022763"/>
    </source>
</evidence>
<dbReference type="AlphaFoldDB" id="W0RL32"/>
<sequence>MSLGTPLPVSFYDRDPRVVARELLGTVLVCDSSEGLTAGVVVETEAYLGEDDPACHAVVGRTSRTWHLFGPPGTAYVYRIYGMHWCVNAVTLPEGIGCAVLLRALAPTLGIDLMRRRRPRARRDRDLTNGPGKLCAALGIDGRLDGAPLDTGALTLRAGTPLPDARVEVTPRIGITRAADLPYRFLVRDDPFVSPTPARFPRAPYRSKADARL</sequence>
<comment type="similarity">
    <text evidence="1 5">Belongs to the DNA glycosylase MPG family.</text>
</comment>
<dbReference type="GO" id="GO:0006284">
    <property type="term" value="P:base-excision repair"/>
    <property type="evidence" value="ECO:0007669"/>
    <property type="project" value="InterPro"/>
</dbReference>
<dbReference type="FunCoup" id="W0RL32">
    <property type="interactions" value="105"/>
</dbReference>
<dbReference type="InParanoid" id="W0RL32"/>
<proteinExistence type="inferred from homology"/>
<dbReference type="HOGENOM" id="CLU_060471_3_0_0"/>
<dbReference type="KEGG" id="gba:J421_2606"/>
<dbReference type="HAMAP" id="MF_00527">
    <property type="entry name" value="3MGH"/>
    <property type="match status" value="1"/>
</dbReference>
<dbReference type="PANTHER" id="PTHR10429:SF0">
    <property type="entry name" value="DNA-3-METHYLADENINE GLYCOSYLASE"/>
    <property type="match status" value="1"/>
</dbReference>
<evidence type="ECO:0000256" key="3">
    <source>
        <dbReference type="ARBA" id="ARBA00022801"/>
    </source>
</evidence>
<dbReference type="CDD" id="cd00540">
    <property type="entry name" value="AAG"/>
    <property type="match status" value="1"/>
</dbReference>
<keyword evidence="7" id="KW-1185">Reference proteome</keyword>
<dbReference type="GO" id="GO:0003677">
    <property type="term" value="F:DNA binding"/>
    <property type="evidence" value="ECO:0007669"/>
    <property type="project" value="InterPro"/>
</dbReference>
<dbReference type="Gene3D" id="3.10.300.10">
    <property type="entry name" value="Methylpurine-DNA glycosylase (MPG)"/>
    <property type="match status" value="1"/>
</dbReference>
<accession>W0RL32</accession>
<dbReference type="InterPro" id="IPR036995">
    <property type="entry name" value="MPG_sf"/>
</dbReference>
<keyword evidence="3 5" id="KW-0378">Hydrolase</keyword>
<keyword evidence="2 5" id="KW-0227">DNA damage</keyword>
<name>W0RL32_9BACT</name>
<reference evidence="6 7" key="1">
    <citation type="journal article" date="2014" name="Genome Announc.">
        <title>Genome Sequence and Methylome of Soil Bacterium Gemmatirosa kalamazoonensis KBS708T, a Member of the Rarely Cultivated Gemmatimonadetes Phylum.</title>
        <authorList>
            <person name="Debruyn J.M."/>
            <person name="Radosevich M."/>
            <person name="Wommack K.E."/>
            <person name="Polson S.W."/>
            <person name="Hauser L.J."/>
            <person name="Fawaz M.N."/>
            <person name="Korlach J."/>
            <person name="Tsai Y.C."/>
        </authorList>
    </citation>
    <scope>NUCLEOTIDE SEQUENCE [LARGE SCALE GENOMIC DNA]</scope>
    <source>
        <strain evidence="6 7">KBS708</strain>
    </source>
</reference>
<evidence type="ECO:0000313" key="6">
    <source>
        <dbReference type="EMBL" id="AHG90143.1"/>
    </source>
</evidence>
<keyword evidence="4 5" id="KW-0234">DNA repair</keyword>
<dbReference type="PANTHER" id="PTHR10429">
    <property type="entry name" value="DNA-3-METHYLADENINE GLYCOSYLASE"/>
    <property type="match status" value="1"/>
</dbReference>
<dbReference type="InterPro" id="IPR011034">
    <property type="entry name" value="Formyl_transferase-like_C_sf"/>
</dbReference>
<dbReference type="EC" id="3.2.2.-" evidence="5"/>
<dbReference type="NCBIfam" id="NF002003">
    <property type="entry name" value="PRK00802.1-3"/>
    <property type="match status" value="1"/>
</dbReference>
<gene>
    <name evidence="6" type="ORF">J421_2606</name>
</gene>
<dbReference type="Pfam" id="PF02245">
    <property type="entry name" value="Pur_DNA_glyco"/>
    <property type="match status" value="1"/>
</dbReference>
<dbReference type="RefSeq" id="WP_025411616.1">
    <property type="nucleotide sequence ID" value="NZ_CP007128.1"/>
</dbReference>
<organism evidence="6 7">
    <name type="scientific">Gemmatirosa kalamazoonensis</name>
    <dbReference type="NCBI Taxonomy" id="861299"/>
    <lineage>
        <taxon>Bacteria</taxon>
        <taxon>Pseudomonadati</taxon>
        <taxon>Gemmatimonadota</taxon>
        <taxon>Gemmatimonadia</taxon>
        <taxon>Gemmatimonadales</taxon>
        <taxon>Gemmatimonadaceae</taxon>
        <taxon>Gemmatirosa</taxon>
    </lineage>
</organism>
<dbReference type="OrthoDB" id="9794313at2"/>
<dbReference type="FunFam" id="3.10.300.10:FF:000001">
    <property type="entry name" value="Putative 3-methyladenine DNA glycosylase"/>
    <property type="match status" value="1"/>
</dbReference>
<evidence type="ECO:0000256" key="1">
    <source>
        <dbReference type="ARBA" id="ARBA00009232"/>
    </source>
</evidence>
<dbReference type="PATRIC" id="fig|861299.3.peg.2654"/>
<dbReference type="NCBIfam" id="TIGR00567">
    <property type="entry name" value="3mg"/>
    <property type="match status" value="1"/>
</dbReference>